<proteinExistence type="inferred from homology"/>
<dbReference type="Pfam" id="PF02541">
    <property type="entry name" value="Ppx-GppA"/>
    <property type="match status" value="1"/>
</dbReference>
<dbReference type="InterPro" id="IPR050273">
    <property type="entry name" value="GppA/Ppx_hydrolase"/>
</dbReference>
<reference evidence="3" key="2">
    <citation type="journal article" date="2021" name="PeerJ">
        <title>Extensive microbial diversity within the chicken gut microbiome revealed by metagenomics and culture.</title>
        <authorList>
            <person name="Gilroy R."/>
            <person name="Ravi A."/>
            <person name="Getino M."/>
            <person name="Pursley I."/>
            <person name="Horton D.L."/>
            <person name="Alikhan N.F."/>
            <person name="Baker D."/>
            <person name="Gharbi K."/>
            <person name="Hall N."/>
            <person name="Watson M."/>
            <person name="Adriaenssens E.M."/>
            <person name="Foster-Nyarko E."/>
            <person name="Jarju S."/>
            <person name="Secka A."/>
            <person name="Antonio M."/>
            <person name="Oren A."/>
            <person name="Chaudhuri R.R."/>
            <person name="La Ragione R."/>
            <person name="Hildebrand F."/>
            <person name="Pallen M.J."/>
        </authorList>
    </citation>
    <scope>NUCLEOTIDE SEQUENCE</scope>
    <source>
        <strain evidence="3">CHK183-6373</strain>
    </source>
</reference>
<dbReference type="InterPro" id="IPR003695">
    <property type="entry name" value="Ppx_GppA_N"/>
</dbReference>
<feature type="domain" description="Ppx/GppA phosphatase N-terminal" evidence="2">
    <location>
        <begin position="17"/>
        <end position="266"/>
    </location>
</feature>
<evidence type="ECO:0000256" key="1">
    <source>
        <dbReference type="ARBA" id="ARBA00007125"/>
    </source>
</evidence>
<evidence type="ECO:0000313" key="3">
    <source>
        <dbReference type="EMBL" id="HIV28032.1"/>
    </source>
</evidence>
<dbReference type="CDD" id="cd24054">
    <property type="entry name" value="ASKHA_NBD_AaPPX-GppA_MtPPX2-like"/>
    <property type="match status" value="1"/>
</dbReference>
<accession>A0A9D1TDN4</accession>
<gene>
    <name evidence="3" type="ORF">IAA64_08685</name>
</gene>
<organism evidence="3 4">
    <name type="scientific">Candidatus Ornithocaccomicrobium faecavium</name>
    <dbReference type="NCBI Taxonomy" id="2840890"/>
    <lineage>
        <taxon>Bacteria</taxon>
        <taxon>Bacillati</taxon>
        <taxon>Bacillota</taxon>
        <taxon>Clostridia</taxon>
        <taxon>Candidatus Ornithocaccomicrobium</taxon>
    </lineage>
</organism>
<evidence type="ECO:0000259" key="2">
    <source>
        <dbReference type="Pfam" id="PF02541"/>
    </source>
</evidence>
<comment type="similarity">
    <text evidence="1">Belongs to the GppA/Ppx family.</text>
</comment>
<dbReference type="Proteomes" id="UP000886884">
    <property type="component" value="Unassembled WGS sequence"/>
</dbReference>
<dbReference type="AlphaFoldDB" id="A0A9D1TDN4"/>
<dbReference type="InterPro" id="IPR043129">
    <property type="entry name" value="ATPase_NBD"/>
</dbReference>
<dbReference type="PANTHER" id="PTHR30005">
    <property type="entry name" value="EXOPOLYPHOSPHATASE"/>
    <property type="match status" value="1"/>
</dbReference>
<name>A0A9D1TDN4_9FIRM</name>
<dbReference type="Gene3D" id="3.30.420.150">
    <property type="entry name" value="Exopolyphosphatase. Domain 2"/>
    <property type="match status" value="1"/>
</dbReference>
<protein>
    <recommendedName>
        <fullName evidence="2">Ppx/GppA phosphatase N-terminal domain-containing protein</fullName>
    </recommendedName>
</protein>
<dbReference type="GO" id="GO:0016462">
    <property type="term" value="F:pyrophosphatase activity"/>
    <property type="evidence" value="ECO:0007669"/>
    <property type="project" value="TreeGrafter"/>
</dbReference>
<dbReference type="SUPFAM" id="SSF53067">
    <property type="entry name" value="Actin-like ATPase domain"/>
    <property type="match status" value="2"/>
</dbReference>
<sequence>MIAVMDVGSNSVRMMLAEREAGDFRAIDRDICTTRLIAGMRDGVLAPEACARTLDAMRRFAQRARAAGCQRVFAFGTSALRDAKNRDAVIRAAAEFGVETEVLSGEEEAQLAYMAVKRPGRMGVIDIGGGSTELVVGEDGRVLSCACASVGAVRLHDAMGGATGQALTARAEEILRPAWNRVRTDAASAPVFAGISGTMHCLKALELGVRDRNALEGQFLSRAFVETMRDRLSGMPLPQRKALPGMNPDRADVLDCGAAILCAFFNISGVSGIEVRILGDNMLGYARMRFPA</sequence>
<reference evidence="3" key="1">
    <citation type="submission" date="2020-10" db="EMBL/GenBank/DDBJ databases">
        <authorList>
            <person name="Gilroy R."/>
        </authorList>
    </citation>
    <scope>NUCLEOTIDE SEQUENCE</scope>
    <source>
        <strain evidence="3">CHK183-6373</strain>
    </source>
</reference>
<dbReference type="EMBL" id="DVOT01000154">
    <property type="protein sequence ID" value="HIV28032.1"/>
    <property type="molecule type" value="Genomic_DNA"/>
</dbReference>
<dbReference type="Gene3D" id="3.30.420.40">
    <property type="match status" value="1"/>
</dbReference>
<dbReference type="PANTHER" id="PTHR30005:SF0">
    <property type="entry name" value="RETROGRADE REGULATION PROTEIN 2"/>
    <property type="match status" value="1"/>
</dbReference>
<evidence type="ECO:0000313" key="4">
    <source>
        <dbReference type="Proteomes" id="UP000886884"/>
    </source>
</evidence>
<comment type="caution">
    <text evidence="3">The sequence shown here is derived from an EMBL/GenBank/DDBJ whole genome shotgun (WGS) entry which is preliminary data.</text>
</comment>